<dbReference type="GO" id="GO:0030964">
    <property type="term" value="C:NADH dehydrogenase complex"/>
    <property type="evidence" value="ECO:0007669"/>
    <property type="project" value="TreeGrafter"/>
</dbReference>
<feature type="transmembrane region" description="Helical" evidence="8">
    <location>
        <begin position="59"/>
        <end position="80"/>
    </location>
</feature>
<evidence type="ECO:0000256" key="6">
    <source>
        <dbReference type="ARBA" id="ARBA00023136"/>
    </source>
</evidence>
<dbReference type="Proteomes" id="UP000242699">
    <property type="component" value="Unassembled WGS sequence"/>
</dbReference>
<organism evidence="9 10">
    <name type="scientific">Sulfobacillus benefaciens</name>
    <dbReference type="NCBI Taxonomy" id="453960"/>
    <lineage>
        <taxon>Bacteria</taxon>
        <taxon>Bacillati</taxon>
        <taxon>Bacillota</taxon>
        <taxon>Clostridia</taxon>
        <taxon>Eubacteriales</taxon>
        <taxon>Clostridiales Family XVII. Incertae Sedis</taxon>
        <taxon>Sulfobacillus</taxon>
    </lineage>
</organism>
<evidence type="ECO:0000313" key="10">
    <source>
        <dbReference type="Proteomes" id="UP000242699"/>
    </source>
</evidence>
<dbReference type="GO" id="GO:0005886">
    <property type="term" value="C:plasma membrane"/>
    <property type="evidence" value="ECO:0007669"/>
    <property type="project" value="UniProtKB-SubCell"/>
</dbReference>
<sequence length="117" mass="13474">MISRTILIYLALGLIIPFSMERVGRLLRPKTTRQGAMEESYESGIEAVGDTWQPQYLRYYLYALIFVLFDAETAILFPWADAFHRIPPLLGIQAMVFVGLLLFGLLYAWKKGALKWE</sequence>
<proteinExistence type="inferred from homology"/>
<comment type="function">
    <text evidence="7">NDH-1 shuttles electrons from NADH, via FMN and iron-sulfur (Fe-S) centers, to quinones in the respiratory chain.</text>
</comment>
<evidence type="ECO:0000256" key="3">
    <source>
        <dbReference type="ARBA" id="ARBA00022448"/>
    </source>
</evidence>
<dbReference type="PANTHER" id="PTHR11058">
    <property type="entry name" value="NADH-UBIQUINONE OXIDOREDUCTASE CHAIN 3"/>
    <property type="match status" value="1"/>
</dbReference>
<comment type="subcellular location">
    <subcellularLocation>
        <location evidence="7">Cell membrane</location>
        <topology evidence="7">Multi-pass membrane protein</topology>
    </subcellularLocation>
    <subcellularLocation>
        <location evidence="1">Membrane</location>
    </subcellularLocation>
</comment>
<comment type="catalytic activity">
    <reaction evidence="7">
        <text>a quinone + NADH + 5 H(+)(in) = a quinol + NAD(+) + 4 H(+)(out)</text>
        <dbReference type="Rhea" id="RHEA:57888"/>
        <dbReference type="ChEBI" id="CHEBI:15378"/>
        <dbReference type="ChEBI" id="CHEBI:24646"/>
        <dbReference type="ChEBI" id="CHEBI:57540"/>
        <dbReference type="ChEBI" id="CHEBI:57945"/>
        <dbReference type="ChEBI" id="CHEBI:132124"/>
    </reaction>
</comment>
<comment type="similarity">
    <text evidence="2 7">Belongs to the complex I subunit 3 family.</text>
</comment>
<evidence type="ECO:0000256" key="2">
    <source>
        <dbReference type="ARBA" id="ARBA00008472"/>
    </source>
</evidence>
<comment type="caution">
    <text evidence="9">The sequence shown here is derived from an EMBL/GenBank/DDBJ whole genome shotgun (WGS) entry which is preliminary data.</text>
</comment>
<keyword evidence="7" id="KW-0874">Quinone</keyword>
<feature type="transmembrane region" description="Helical" evidence="8">
    <location>
        <begin position="86"/>
        <end position="109"/>
    </location>
</feature>
<keyword evidence="4 7" id="KW-0812">Transmembrane</keyword>
<dbReference type="AlphaFoldDB" id="A0A2T2X121"/>
<dbReference type="EC" id="7.1.1.-" evidence="7"/>
<feature type="transmembrane region" description="Helical" evidence="8">
    <location>
        <begin position="6"/>
        <end position="24"/>
    </location>
</feature>
<dbReference type="PANTHER" id="PTHR11058:SF9">
    <property type="entry name" value="NADH-UBIQUINONE OXIDOREDUCTASE CHAIN 3"/>
    <property type="match status" value="1"/>
</dbReference>
<evidence type="ECO:0000256" key="5">
    <source>
        <dbReference type="ARBA" id="ARBA00022989"/>
    </source>
</evidence>
<dbReference type="InterPro" id="IPR038430">
    <property type="entry name" value="NDAH_ubi_oxred_su3_sf"/>
</dbReference>
<evidence type="ECO:0000256" key="8">
    <source>
        <dbReference type="SAM" id="Phobius"/>
    </source>
</evidence>
<name>A0A2T2X121_9FIRM</name>
<evidence type="ECO:0000256" key="1">
    <source>
        <dbReference type="ARBA" id="ARBA00004370"/>
    </source>
</evidence>
<dbReference type="EMBL" id="PXYT01000021">
    <property type="protein sequence ID" value="PSR28168.1"/>
    <property type="molecule type" value="Genomic_DNA"/>
</dbReference>
<dbReference type="GO" id="GO:0048038">
    <property type="term" value="F:quinone binding"/>
    <property type="evidence" value="ECO:0007669"/>
    <property type="project" value="UniProtKB-KW"/>
</dbReference>
<evidence type="ECO:0000313" key="9">
    <source>
        <dbReference type="EMBL" id="PSR28168.1"/>
    </source>
</evidence>
<dbReference type="GO" id="GO:0008137">
    <property type="term" value="F:NADH dehydrogenase (ubiquinone) activity"/>
    <property type="evidence" value="ECO:0007669"/>
    <property type="project" value="InterPro"/>
</dbReference>
<dbReference type="Pfam" id="PF00507">
    <property type="entry name" value="Oxidored_q4"/>
    <property type="match status" value="1"/>
</dbReference>
<gene>
    <name evidence="9" type="ORF">C7B43_10460</name>
</gene>
<reference evidence="9 10" key="1">
    <citation type="journal article" date="2014" name="BMC Genomics">
        <title>Comparison of environmental and isolate Sulfobacillus genomes reveals diverse carbon, sulfur, nitrogen, and hydrogen metabolisms.</title>
        <authorList>
            <person name="Justice N.B."/>
            <person name="Norman A."/>
            <person name="Brown C.T."/>
            <person name="Singh A."/>
            <person name="Thomas B.C."/>
            <person name="Banfield J.F."/>
        </authorList>
    </citation>
    <scope>NUCLEOTIDE SEQUENCE [LARGE SCALE GENOMIC DNA]</scope>
    <source>
        <strain evidence="9">AMDSBA1</strain>
    </source>
</reference>
<keyword evidence="5 8" id="KW-1133">Transmembrane helix</keyword>
<dbReference type="InterPro" id="IPR000440">
    <property type="entry name" value="NADH_UbQ/plastoQ_OxRdtase_su3"/>
</dbReference>
<keyword evidence="7" id="KW-0520">NAD</keyword>
<protein>
    <recommendedName>
        <fullName evidence="7">NADH-quinone oxidoreductase subunit</fullName>
        <ecNumber evidence="7">7.1.1.-</ecNumber>
    </recommendedName>
</protein>
<dbReference type="Gene3D" id="1.20.58.1610">
    <property type="entry name" value="NADH:ubiquinone/plastoquinone oxidoreductase, chain 3"/>
    <property type="match status" value="1"/>
</dbReference>
<evidence type="ECO:0000256" key="4">
    <source>
        <dbReference type="ARBA" id="ARBA00022692"/>
    </source>
</evidence>
<keyword evidence="3" id="KW-0813">Transport</keyword>
<accession>A0A2T2X121</accession>
<evidence type="ECO:0000256" key="7">
    <source>
        <dbReference type="RuleBase" id="RU003639"/>
    </source>
</evidence>
<keyword evidence="6 8" id="KW-0472">Membrane</keyword>